<sequence>MAAHRYEIGRWIFIEHNVLNNGTAYSCPPSSTTYSPRFLHANYLTKEGKSDRSLLISRGAREFLLLIFLTKARAYVSHTEKRKSNFFAFPSNEYDPHLNNSSCIINF</sequence>
<evidence type="ECO:0000313" key="2">
    <source>
        <dbReference type="Proteomes" id="UP000887013"/>
    </source>
</evidence>
<proteinExistence type="predicted"/>
<evidence type="ECO:0000313" key="1">
    <source>
        <dbReference type="EMBL" id="GFU04046.1"/>
    </source>
</evidence>
<accession>A0A8X6UCE3</accession>
<keyword evidence="2" id="KW-1185">Reference proteome</keyword>
<dbReference type="Proteomes" id="UP000887013">
    <property type="component" value="Unassembled WGS sequence"/>
</dbReference>
<name>A0A8X6UCE3_NEPPI</name>
<comment type="caution">
    <text evidence="1">The sequence shown here is derived from an EMBL/GenBank/DDBJ whole genome shotgun (WGS) entry which is preliminary data.</text>
</comment>
<dbReference type="EMBL" id="BMAW01027786">
    <property type="protein sequence ID" value="GFU04046.1"/>
    <property type="molecule type" value="Genomic_DNA"/>
</dbReference>
<protein>
    <submittedName>
        <fullName evidence="1">Uncharacterized protein</fullName>
    </submittedName>
</protein>
<dbReference type="PROSITE" id="PS51257">
    <property type="entry name" value="PROKAR_LIPOPROTEIN"/>
    <property type="match status" value="1"/>
</dbReference>
<reference evidence="1" key="1">
    <citation type="submission" date="2020-08" db="EMBL/GenBank/DDBJ databases">
        <title>Multicomponent nature underlies the extraordinary mechanical properties of spider dragline silk.</title>
        <authorList>
            <person name="Kono N."/>
            <person name="Nakamura H."/>
            <person name="Mori M."/>
            <person name="Yoshida Y."/>
            <person name="Ohtoshi R."/>
            <person name="Malay A.D."/>
            <person name="Moran D.A.P."/>
            <person name="Tomita M."/>
            <person name="Numata K."/>
            <person name="Arakawa K."/>
        </authorList>
    </citation>
    <scope>NUCLEOTIDE SEQUENCE</scope>
</reference>
<organism evidence="1 2">
    <name type="scientific">Nephila pilipes</name>
    <name type="common">Giant wood spider</name>
    <name type="synonym">Nephila maculata</name>
    <dbReference type="NCBI Taxonomy" id="299642"/>
    <lineage>
        <taxon>Eukaryota</taxon>
        <taxon>Metazoa</taxon>
        <taxon>Ecdysozoa</taxon>
        <taxon>Arthropoda</taxon>
        <taxon>Chelicerata</taxon>
        <taxon>Arachnida</taxon>
        <taxon>Araneae</taxon>
        <taxon>Araneomorphae</taxon>
        <taxon>Entelegynae</taxon>
        <taxon>Araneoidea</taxon>
        <taxon>Nephilidae</taxon>
        <taxon>Nephila</taxon>
    </lineage>
</organism>
<dbReference type="AlphaFoldDB" id="A0A8X6UCE3"/>
<gene>
    <name evidence="1" type="ORF">NPIL_493941</name>
</gene>